<evidence type="ECO:0000313" key="1">
    <source>
        <dbReference type="EMBL" id="KAJ8627282.1"/>
    </source>
</evidence>
<comment type="caution">
    <text evidence="1">The sequence shown here is derived from an EMBL/GenBank/DDBJ whole genome shotgun (WGS) entry which is preliminary data.</text>
</comment>
<organism evidence="1 2">
    <name type="scientific">Persea americana</name>
    <name type="common">Avocado</name>
    <dbReference type="NCBI Taxonomy" id="3435"/>
    <lineage>
        <taxon>Eukaryota</taxon>
        <taxon>Viridiplantae</taxon>
        <taxon>Streptophyta</taxon>
        <taxon>Embryophyta</taxon>
        <taxon>Tracheophyta</taxon>
        <taxon>Spermatophyta</taxon>
        <taxon>Magnoliopsida</taxon>
        <taxon>Magnoliidae</taxon>
        <taxon>Laurales</taxon>
        <taxon>Lauraceae</taxon>
        <taxon>Persea</taxon>
    </lineage>
</organism>
<dbReference type="Proteomes" id="UP001234297">
    <property type="component" value="Chromosome 6"/>
</dbReference>
<dbReference type="EMBL" id="CM056814">
    <property type="protein sequence ID" value="KAJ8627282.1"/>
    <property type="molecule type" value="Genomic_DNA"/>
</dbReference>
<keyword evidence="2" id="KW-1185">Reference proteome</keyword>
<name>A0ACC2L1C1_PERAE</name>
<protein>
    <submittedName>
        <fullName evidence="1">Uncharacterized protein</fullName>
    </submittedName>
</protein>
<reference evidence="1 2" key="1">
    <citation type="journal article" date="2022" name="Hortic Res">
        <title>A haplotype resolved chromosomal level avocado genome allows analysis of novel avocado genes.</title>
        <authorList>
            <person name="Nath O."/>
            <person name="Fletcher S.J."/>
            <person name="Hayward A."/>
            <person name="Shaw L.M."/>
            <person name="Masouleh A.K."/>
            <person name="Furtado A."/>
            <person name="Henry R.J."/>
            <person name="Mitter N."/>
        </authorList>
    </citation>
    <scope>NUCLEOTIDE SEQUENCE [LARGE SCALE GENOMIC DNA]</scope>
    <source>
        <strain evidence="2">cv. Hass</strain>
    </source>
</reference>
<gene>
    <name evidence="1" type="ORF">MRB53_020589</name>
</gene>
<sequence length="82" mass="8739">MFIGLLDTGVMQDHPHLAVRGCLHLHQSGRDNANSVPVIKRSRASFFIDGATTMLGRKVFTSPSDKSGLGSHTANTTTGAFV</sequence>
<accession>A0ACC2L1C1</accession>
<evidence type="ECO:0000313" key="2">
    <source>
        <dbReference type="Proteomes" id="UP001234297"/>
    </source>
</evidence>
<proteinExistence type="predicted"/>